<protein>
    <submittedName>
        <fullName evidence="1">Uncharacterized Fe-S cluster-containing protein, radical SAM superfamily</fullName>
    </submittedName>
</protein>
<gene>
    <name evidence="1" type="ORF">SAMN05192530_105339</name>
</gene>
<dbReference type="Proteomes" id="UP000198793">
    <property type="component" value="Unassembled WGS sequence"/>
</dbReference>
<proteinExistence type="predicted"/>
<sequence>MAGLIPTERMVDAMRQRVLREGGGEILVSRLEGSMQQADLSAPTNAGGLGRRRHFRRRVAEGWPDNFLPIVPASRWLRISPPAVMHAEVFQLAACAWRCWYCFVPFPLLAGDERKGRWASAAELVDLYAAVEDRPPILDLSGGSPDLAPEWVAWTMDAVEARGIGKSTYLWSDDNLSSDHLLRPDGSTLLRRMERYGAGYGKVCCLKGFDAESFSFNTQAEPDGFERQLRILVGYSRTDLDLYLYVTLTSPRTTGDDGRVRELVARLADIRSDLPRRTVPLLVTEFSAMRSRIDAVRRDAMENQWRLVEAWTDAVSSLEGGPE</sequence>
<name>A0A1H0IV41_9HYPH</name>
<evidence type="ECO:0000313" key="2">
    <source>
        <dbReference type="Proteomes" id="UP000198793"/>
    </source>
</evidence>
<dbReference type="SFLD" id="SFLDS00029">
    <property type="entry name" value="Radical_SAM"/>
    <property type="match status" value="1"/>
</dbReference>
<dbReference type="InterPro" id="IPR058240">
    <property type="entry name" value="rSAM_sf"/>
</dbReference>
<dbReference type="InterPro" id="IPR007197">
    <property type="entry name" value="rSAM"/>
</dbReference>
<dbReference type="GO" id="GO:0051536">
    <property type="term" value="F:iron-sulfur cluster binding"/>
    <property type="evidence" value="ECO:0007669"/>
    <property type="project" value="InterPro"/>
</dbReference>
<organism evidence="1 2">
    <name type="scientific">Aureimonas jatrophae</name>
    <dbReference type="NCBI Taxonomy" id="1166073"/>
    <lineage>
        <taxon>Bacteria</taxon>
        <taxon>Pseudomonadati</taxon>
        <taxon>Pseudomonadota</taxon>
        <taxon>Alphaproteobacteria</taxon>
        <taxon>Hyphomicrobiales</taxon>
        <taxon>Aurantimonadaceae</taxon>
        <taxon>Aureimonas</taxon>
    </lineage>
</organism>
<dbReference type="SUPFAM" id="SSF102114">
    <property type="entry name" value="Radical SAM enzymes"/>
    <property type="match status" value="1"/>
</dbReference>
<evidence type="ECO:0000313" key="1">
    <source>
        <dbReference type="EMBL" id="SDO34901.1"/>
    </source>
</evidence>
<reference evidence="1 2" key="1">
    <citation type="submission" date="2016-10" db="EMBL/GenBank/DDBJ databases">
        <authorList>
            <person name="de Groot N.N."/>
        </authorList>
    </citation>
    <scope>NUCLEOTIDE SEQUENCE [LARGE SCALE GENOMIC DNA]</scope>
    <source>
        <strain evidence="2">L7-484,KACC 16230,DSM 25025</strain>
    </source>
</reference>
<keyword evidence="2" id="KW-1185">Reference proteome</keyword>
<dbReference type="GO" id="GO:0003824">
    <property type="term" value="F:catalytic activity"/>
    <property type="evidence" value="ECO:0007669"/>
    <property type="project" value="InterPro"/>
</dbReference>
<dbReference type="AlphaFoldDB" id="A0A1H0IV41"/>
<dbReference type="STRING" id="1166073.SAMN05192530_105339"/>
<accession>A0A1H0IV41</accession>
<dbReference type="EMBL" id="FNIT01000005">
    <property type="protein sequence ID" value="SDO34901.1"/>
    <property type="molecule type" value="Genomic_DNA"/>
</dbReference>